<accession>A0A1G5ZRY6</accession>
<evidence type="ECO:0000313" key="2">
    <source>
        <dbReference type="Proteomes" id="UP000198756"/>
    </source>
</evidence>
<dbReference type="Proteomes" id="UP000198756">
    <property type="component" value="Unassembled WGS sequence"/>
</dbReference>
<keyword evidence="2" id="KW-1185">Reference proteome</keyword>
<sequence length="97" mass="10906">MKKISNDDYYSLFCRWQASGISKASFAEGEGISRTTFYYWCKKLSLGQSAPTDQSSFSLVTPDVGFQKEPVVRISYPSGVSIEFFGKVEIDSVKRLL</sequence>
<dbReference type="EMBL" id="FMXE01000065">
    <property type="protein sequence ID" value="SDA97382.1"/>
    <property type="molecule type" value="Genomic_DNA"/>
</dbReference>
<dbReference type="STRING" id="279824.SAMN03080617_04365"/>
<reference evidence="2" key="1">
    <citation type="submission" date="2016-10" db="EMBL/GenBank/DDBJ databases">
        <authorList>
            <person name="Varghese N."/>
            <person name="Submissions S."/>
        </authorList>
    </citation>
    <scope>NUCLEOTIDE SEQUENCE [LARGE SCALE GENOMIC DNA]</scope>
    <source>
        <strain evidence="2">DSM 22703</strain>
    </source>
</reference>
<gene>
    <name evidence="1" type="ORF">SAMN03080617_04365</name>
</gene>
<evidence type="ECO:0000313" key="1">
    <source>
        <dbReference type="EMBL" id="SDA97382.1"/>
    </source>
</evidence>
<dbReference type="RefSeq" id="WP_092735214.1">
    <property type="nucleotide sequence ID" value="NZ_FMXE01000065.1"/>
</dbReference>
<proteinExistence type="predicted"/>
<dbReference type="AlphaFoldDB" id="A0A1G5ZRY6"/>
<dbReference type="OrthoDB" id="960108at2"/>
<protein>
    <recommendedName>
        <fullName evidence="3">Transposase</fullName>
    </recommendedName>
</protein>
<dbReference type="NCBIfam" id="NF047593">
    <property type="entry name" value="IS66_ISAeme5_TnpA"/>
    <property type="match status" value="1"/>
</dbReference>
<organism evidence="1 2">
    <name type="scientific">Algoriphagus alkaliphilus</name>
    <dbReference type="NCBI Taxonomy" id="279824"/>
    <lineage>
        <taxon>Bacteria</taxon>
        <taxon>Pseudomonadati</taxon>
        <taxon>Bacteroidota</taxon>
        <taxon>Cytophagia</taxon>
        <taxon>Cytophagales</taxon>
        <taxon>Cyclobacteriaceae</taxon>
        <taxon>Algoriphagus</taxon>
    </lineage>
</organism>
<evidence type="ECO:0008006" key="3">
    <source>
        <dbReference type="Google" id="ProtNLM"/>
    </source>
</evidence>
<name>A0A1G5ZRY6_9BACT</name>